<gene>
    <name evidence="15" type="ORF">SAMN04489867_0248</name>
</gene>
<feature type="region of interest" description="Disordered" evidence="11">
    <location>
        <begin position="436"/>
        <end position="491"/>
    </location>
</feature>
<evidence type="ECO:0000256" key="6">
    <source>
        <dbReference type="ARBA" id="ARBA00022989"/>
    </source>
</evidence>
<keyword evidence="6 10" id="KW-1133">Transmembrane helix</keyword>
<dbReference type="GO" id="GO:0050660">
    <property type="term" value="F:flavin adenine dinucleotide binding"/>
    <property type="evidence" value="ECO:0007669"/>
    <property type="project" value="InterPro"/>
</dbReference>
<dbReference type="InterPro" id="IPR044751">
    <property type="entry name" value="Ion_transp-like_CBS"/>
</dbReference>
<reference evidence="16" key="1">
    <citation type="submission" date="2016-10" db="EMBL/GenBank/DDBJ databases">
        <authorList>
            <person name="Varghese N."/>
            <person name="Submissions S."/>
        </authorList>
    </citation>
    <scope>NUCLEOTIDE SEQUENCE [LARGE SCALE GENOMIC DNA]</scope>
    <source>
        <strain evidence="16">DSM 22329</strain>
    </source>
</reference>
<dbReference type="OrthoDB" id="110231at2"/>
<evidence type="ECO:0000256" key="10">
    <source>
        <dbReference type="PROSITE-ProRule" id="PRU01193"/>
    </source>
</evidence>
<dbReference type="STRING" id="443156.SAMN04489867_0248"/>
<proteinExistence type="inferred from homology"/>
<dbReference type="Pfam" id="PF00571">
    <property type="entry name" value="CBS"/>
    <property type="match status" value="2"/>
</dbReference>
<dbReference type="InterPro" id="IPR016169">
    <property type="entry name" value="FAD-bd_PCMH_sub2"/>
</dbReference>
<dbReference type="InterPro" id="IPR000644">
    <property type="entry name" value="CBS_dom"/>
</dbReference>
<keyword evidence="5" id="KW-0677">Repeat</keyword>
<evidence type="ECO:0000259" key="14">
    <source>
        <dbReference type="PROSITE" id="PS51846"/>
    </source>
</evidence>
<organism evidence="15 16">
    <name type="scientific">Pedococcus dokdonensis</name>
    <dbReference type="NCBI Taxonomy" id="443156"/>
    <lineage>
        <taxon>Bacteria</taxon>
        <taxon>Bacillati</taxon>
        <taxon>Actinomycetota</taxon>
        <taxon>Actinomycetes</taxon>
        <taxon>Micrococcales</taxon>
        <taxon>Intrasporangiaceae</taxon>
        <taxon>Pedococcus</taxon>
    </lineage>
</organism>
<dbReference type="PANTHER" id="PTHR43099:SF6">
    <property type="entry name" value="UPF0053 PROTEIN RV1842C"/>
    <property type="match status" value="1"/>
</dbReference>
<dbReference type="EMBL" id="LT629711">
    <property type="protein sequence ID" value="SDO65483.1"/>
    <property type="molecule type" value="Genomic_DNA"/>
</dbReference>
<dbReference type="PROSITE" id="PS51371">
    <property type="entry name" value="CBS"/>
    <property type="match status" value="2"/>
</dbReference>
<dbReference type="RefSeq" id="WP_091780420.1">
    <property type="nucleotide sequence ID" value="NZ_LT629711.1"/>
</dbReference>
<evidence type="ECO:0000313" key="15">
    <source>
        <dbReference type="EMBL" id="SDO65483.1"/>
    </source>
</evidence>
<feature type="transmembrane region" description="Helical" evidence="12">
    <location>
        <begin position="62"/>
        <end position="83"/>
    </location>
</feature>
<dbReference type="GO" id="GO:0005886">
    <property type="term" value="C:plasma membrane"/>
    <property type="evidence" value="ECO:0007669"/>
    <property type="project" value="UniProtKB-SubCell"/>
</dbReference>
<dbReference type="Gene3D" id="3.30.465.10">
    <property type="match status" value="1"/>
</dbReference>
<feature type="domain" description="CBS" evidence="13">
    <location>
        <begin position="221"/>
        <end position="281"/>
    </location>
</feature>
<keyword evidence="7 9" id="KW-0129">CBS domain</keyword>
<feature type="compositionally biased region" description="Gly residues" evidence="11">
    <location>
        <begin position="455"/>
        <end position="475"/>
    </location>
</feature>
<dbReference type="AlphaFoldDB" id="A0A1H0LBT7"/>
<dbReference type="Pfam" id="PF01595">
    <property type="entry name" value="CNNM"/>
    <property type="match status" value="1"/>
</dbReference>
<evidence type="ECO:0000256" key="4">
    <source>
        <dbReference type="ARBA" id="ARBA00022692"/>
    </source>
</evidence>
<evidence type="ECO:0000256" key="8">
    <source>
        <dbReference type="ARBA" id="ARBA00023136"/>
    </source>
</evidence>
<evidence type="ECO:0000256" key="2">
    <source>
        <dbReference type="ARBA" id="ARBA00006337"/>
    </source>
</evidence>
<evidence type="ECO:0000256" key="9">
    <source>
        <dbReference type="PROSITE-ProRule" id="PRU00703"/>
    </source>
</evidence>
<evidence type="ECO:0000313" key="16">
    <source>
        <dbReference type="Proteomes" id="UP000199077"/>
    </source>
</evidence>
<feature type="domain" description="CNNM transmembrane" evidence="14">
    <location>
        <begin position="1"/>
        <end position="202"/>
    </location>
</feature>
<evidence type="ECO:0000256" key="7">
    <source>
        <dbReference type="ARBA" id="ARBA00023122"/>
    </source>
</evidence>
<keyword evidence="3" id="KW-1003">Cell membrane</keyword>
<keyword evidence="8 10" id="KW-0472">Membrane</keyword>
<feature type="transmembrane region" description="Helical" evidence="12">
    <location>
        <begin position="6"/>
        <end position="30"/>
    </location>
</feature>
<dbReference type="Proteomes" id="UP000199077">
    <property type="component" value="Chromosome I"/>
</dbReference>
<dbReference type="SUPFAM" id="SSF56176">
    <property type="entry name" value="FAD-binding/transporter-associated domain-like"/>
    <property type="match status" value="1"/>
</dbReference>
<sequence>MTEWLLVLTGVGLTIGTAVFVATEFSLVALDRPTVQKAVDAGDTRAEVVLGSLRGLSTQLSAAQVGITLTTLVLGFLATPSLGALLETPLHALGLRGSTLDSVAAVLALVIATLFSMVFGELLPQFLGISAPLATAKVVAMPVRGFAVVARPLIFVLNGSANLFLRALGITPQEELSGARTPQELASLVRRSAEAGTLDAGTARLVTKSLGFGEQTAADVMSPRARASSIERTATAEDVVRLARRTGHSRFPVTGEDWDDIDGVVHVKRAIAVPHERRRDVPVSALMVPPLLVPETIRLDPLLLMLREHGLQLAIVVDEYGGTAGIVTLEDVVEEIVGEVSDEHDVFRTTGRQFTDGSWTVPGLWRPDEVRERLGAVVPDGPAYETTGGFVMADLGRIPAVGDSVSIDGWDITVLAMDGMRADRLRFVPTVDHDADEAGRGRAAPGGATAAGSGTASGGGTAAGGGTASGGGTPPGGRSVTAGGRPAEDPR</sequence>
<evidence type="ECO:0000256" key="3">
    <source>
        <dbReference type="ARBA" id="ARBA00022475"/>
    </source>
</evidence>
<accession>A0A1H0LBT7</accession>
<dbReference type="InterPro" id="IPR051676">
    <property type="entry name" value="UPF0053_domain"/>
</dbReference>
<dbReference type="PANTHER" id="PTHR43099">
    <property type="entry name" value="UPF0053 PROTEIN YRKA"/>
    <property type="match status" value="1"/>
</dbReference>
<feature type="domain" description="CBS" evidence="13">
    <location>
        <begin position="286"/>
        <end position="346"/>
    </location>
</feature>
<dbReference type="CDD" id="cd04590">
    <property type="entry name" value="CBS_pair_CorC_HlyC_assoc"/>
    <property type="match status" value="1"/>
</dbReference>
<keyword evidence="16" id="KW-1185">Reference proteome</keyword>
<protein>
    <submittedName>
        <fullName evidence="15">Hemolysin, contains CBS domains</fullName>
    </submittedName>
</protein>
<comment type="similarity">
    <text evidence="2">Belongs to the UPF0053 family.</text>
</comment>
<comment type="subcellular location">
    <subcellularLocation>
        <location evidence="1">Cell membrane</location>
        <topology evidence="1">Multi-pass membrane protein</topology>
    </subcellularLocation>
</comment>
<evidence type="ECO:0000256" key="5">
    <source>
        <dbReference type="ARBA" id="ARBA00022737"/>
    </source>
</evidence>
<dbReference type="InterPro" id="IPR005170">
    <property type="entry name" value="Transptr-assoc_dom"/>
</dbReference>
<dbReference type="SUPFAM" id="SSF54631">
    <property type="entry name" value="CBS-domain pair"/>
    <property type="match status" value="1"/>
</dbReference>
<dbReference type="FunFam" id="3.10.580.10:FF:000002">
    <property type="entry name" value="Magnesium/cobalt efflux protein CorC"/>
    <property type="match status" value="1"/>
</dbReference>
<dbReference type="PROSITE" id="PS51846">
    <property type="entry name" value="CNNM"/>
    <property type="match status" value="1"/>
</dbReference>
<dbReference type="InterPro" id="IPR002550">
    <property type="entry name" value="CNNM"/>
</dbReference>
<evidence type="ECO:0000259" key="13">
    <source>
        <dbReference type="PROSITE" id="PS51371"/>
    </source>
</evidence>
<keyword evidence="4 10" id="KW-0812">Transmembrane</keyword>
<feature type="transmembrane region" description="Helical" evidence="12">
    <location>
        <begin position="103"/>
        <end position="123"/>
    </location>
</feature>
<name>A0A1H0LBT7_9MICO</name>
<dbReference type="Gene3D" id="3.10.580.10">
    <property type="entry name" value="CBS-domain"/>
    <property type="match status" value="1"/>
</dbReference>
<dbReference type="SMART" id="SM01091">
    <property type="entry name" value="CorC_HlyC"/>
    <property type="match status" value="1"/>
</dbReference>
<dbReference type="Pfam" id="PF03471">
    <property type="entry name" value="CorC_HlyC"/>
    <property type="match status" value="1"/>
</dbReference>
<evidence type="ECO:0000256" key="12">
    <source>
        <dbReference type="SAM" id="Phobius"/>
    </source>
</evidence>
<evidence type="ECO:0000256" key="11">
    <source>
        <dbReference type="SAM" id="MobiDB-lite"/>
    </source>
</evidence>
<feature type="compositionally biased region" description="Low complexity" evidence="11">
    <location>
        <begin position="441"/>
        <end position="454"/>
    </location>
</feature>
<dbReference type="InterPro" id="IPR036318">
    <property type="entry name" value="FAD-bd_PCMH-like_sf"/>
</dbReference>
<dbReference type="InterPro" id="IPR046342">
    <property type="entry name" value="CBS_dom_sf"/>
</dbReference>
<evidence type="ECO:0000256" key="1">
    <source>
        <dbReference type="ARBA" id="ARBA00004651"/>
    </source>
</evidence>